<organism evidence="2 3">
    <name type="scientific">Vitis vinifera</name>
    <name type="common">Grape</name>
    <dbReference type="NCBI Taxonomy" id="29760"/>
    <lineage>
        <taxon>Eukaryota</taxon>
        <taxon>Viridiplantae</taxon>
        <taxon>Streptophyta</taxon>
        <taxon>Embryophyta</taxon>
        <taxon>Tracheophyta</taxon>
        <taxon>Spermatophyta</taxon>
        <taxon>Magnoliopsida</taxon>
        <taxon>eudicotyledons</taxon>
        <taxon>Gunneridae</taxon>
        <taxon>Pentapetalae</taxon>
        <taxon>rosids</taxon>
        <taxon>Vitales</taxon>
        <taxon>Vitaceae</taxon>
        <taxon>Viteae</taxon>
        <taxon>Vitis</taxon>
    </lineage>
</organism>
<gene>
    <name evidence="2" type="primary">RE1_3019</name>
    <name evidence="2" type="ORF">CK203_088847</name>
</gene>
<dbReference type="PANTHER" id="PTHR11439">
    <property type="entry name" value="GAG-POL-RELATED RETROTRANSPOSON"/>
    <property type="match status" value="1"/>
</dbReference>
<feature type="domain" description="Reverse transcriptase Ty1/copia-type" evidence="1">
    <location>
        <begin position="11"/>
        <end position="254"/>
    </location>
</feature>
<dbReference type="PANTHER" id="PTHR11439:SF484">
    <property type="entry name" value="REVERSE TRANSCRIPTASE TY1_COPIA-TYPE DOMAIN-CONTAINING PROTEIN"/>
    <property type="match status" value="1"/>
</dbReference>
<dbReference type="SUPFAM" id="SSF56672">
    <property type="entry name" value="DNA/RNA polymerases"/>
    <property type="match status" value="1"/>
</dbReference>
<reference evidence="2 3" key="1">
    <citation type="journal article" date="2018" name="PLoS Genet.">
        <title>Population sequencing reveals clonal diversity and ancestral inbreeding in the grapevine cultivar Chardonnay.</title>
        <authorList>
            <person name="Roach M.J."/>
            <person name="Johnson D.L."/>
            <person name="Bohlmann J."/>
            <person name="van Vuuren H.J."/>
            <person name="Jones S.J."/>
            <person name="Pretorius I.S."/>
            <person name="Schmidt S.A."/>
            <person name="Borneman A.R."/>
        </authorList>
    </citation>
    <scope>NUCLEOTIDE SEQUENCE [LARGE SCALE GENOMIC DNA]</scope>
    <source>
        <strain evidence="3">cv. Chardonnay</strain>
        <tissue evidence="2">Leaf</tissue>
    </source>
</reference>
<dbReference type="InterPro" id="IPR043502">
    <property type="entry name" value="DNA/RNA_pol_sf"/>
</dbReference>
<dbReference type="CDD" id="cd09272">
    <property type="entry name" value="RNase_HI_RT_Ty1"/>
    <property type="match status" value="1"/>
</dbReference>
<comment type="caution">
    <text evidence="2">The sequence shown here is derived from an EMBL/GenBank/DDBJ whole genome shotgun (WGS) entry which is preliminary data.</text>
</comment>
<dbReference type="EMBL" id="QGNW01001798">
    <property type="protein sequence ID" value="RVW30408.1"/>
    <property type="molecule type" value="Genomic_DNA"/>
</dbReference>
<protein>
    <submittedName>
        <fullName evidence="2">Retrovirus-related Pol polyprotein from transposon RE1</fullName>
    </submittedName>
</protein>
<sequence length="421" mass="47401">MVNEMAALHSNGTWDLVSLPPGKSTVGCHWVYTVKVGPDGQVDRLKARLVAKGYTQIYGCDYGDTFSPVAKIASVHLFLSMAAMCHWPFYQLDIKNVFLHGELLEEVYMKQPPSFVAQGESGLMCKLRRSLYGLKQSPRAWFGRFSSVVQEFGMLRSEADHAVFYHHNSSSQCIYLVVYVDDIVITRSDQEGIQRLKQHLFNHFQTKDLGKLKYFLGLEIAQSSSGVVISQRKYALDILEETSMLECKPVNTPMDPNVKLVPGQGEPLRDPGRYQRLVGKLNYLTITLPDISFPMSVVSQFLQSSCDNHWDVVIRILQYIKGTPGQGMLYEDRGHTQIVGYTDADWAGSPSDGHSTSGYCVFIGSNLISWKSEKQDAVARSSAKAEYRAMALATCELIWLRQLLQELRFGKDEQIKLVCDN</sequence>
<dbReference type="Proteomes" id="UP000288805">
    <property type="component" value="Unassembled WGS sequence"/>
</dbReference>
<proteinExistence type="predicted"/>
<dbReference type="InterPro" id="IPR013103">
    <property type="entry name" value="RVT_2"/>
</dbReference>
<dbReference type="AlphaFoldDB" id="A0A438D4I8"/>
<dbReference type="Pfam" id="PF07727">
    <property type="entry name" value="RVT_2"/>
    <property type="match status" value="1"/>
</dbReference>
<evidence type="ECO:0000313" key="2">
    <source>
        <dbReference type="EMBL" id="RVW30408.1"/>
    </source>
</evidence>
<accession>A0A438D4I8</accession>
<evidence type="ECO:0000313" key="3">
    <source>
        <dbReference type="Proteomes" id="UP000288805"/>
    </source>
</evidence>
<name>A0A438D4I8_VITVI</name>
<evidence type="ECO:0000259" key="1">
    <source>
        <dbReference type="Pfam" id="PF07727"/>
    </source>
</evidence>